<dbReference type="EMBL" id="MU394360">
    <property type="protein sequence ID" value="KAI6082929.1"/>
    <property type="molecule type" value="Genomic_DNA"/>
</dbReference>
<proteinExistence type="predicted"/>
<protein>
    <submittedName>
        <fullName evidence="1">Cytochrome P450</fullName>
    </submittedName>
</protein>
<sequence>MGCRGCNKAVRTDDDFIGDVVRIAPNELVFGNPQAATDIYLSHDKSLETFVKTDIHDFAKENDGGLIWQQDPLRHRQIAKQVAPAFSQKAIRATDPVIHHYVDIFVARLKELGSAQDGINLSDWTQWLAMDIAADMAYSHRVDCMKEARNSAYLNAVLSFNKFATMTQVFSRFPWIGFLRFAVFPVSLLGQLMQLRKASLNEMHRRLSLQGATEHADYFDQLAPAAGHAGNNQDEILHLSKISTQLMFAGYLPPSDWYYGTFFHLLHTREALETLTQEVRAAFTSYEEITPSAAQQLPYLEACMKEALRLFPTSALINGMPVYSPGAVVDGNYIPRSTTCQFSSFSVARNPKYFRDPFLYRPQRWLPADHSMYSERYSGDQLDAFTPFSQGPRMCSGKEVAWWQARLVLAKVLWLLDMEMVPGQRVDLEKNLKGWGYWVKPELKVKFMAVDR</sequence>
<evidence type="ECO:0000313" key="1">
    <source>
        <dbReference type="EMBL" id="KAI6082929.1"/>
    </source>
</evidence>
<accession>A0ACC0CR61</accession>
<name>A0ACC0CR61_9PEZI</name>
<keyword evidence="2" id="KW-1185">Reference proteome</keyword>
<evidence type="ECO:0000313" key="2">
    <source>
        <dbReference type="Proteomes" id="UP001497680"/>
    </source>
</evidence>
<dbReference type="Proteomes" id="UP001497680">
    <property type="component" value="Unassembled WGS sequence"/>
</dbReference>
<gene>
    <name evidence="1" type="ORF">F4821DRAFT_272099</name>
</gene>
<reference evidence="1 2" key="1">
    <citation type="journal article" date="2022" name="New Phytol.">
        <title>Ecological generalism drives hyperdiversity of secondary metabolite gene clusters in xylarialean endophytes.</title>
        <authorList>
            <person name="Franco M.E.E."/>
            <person name="Wisecaver J.H."/>
            <person name="Arnold A.E."/>
            <person name="Ju Y.M."/>
            <person name="Slot J.C."/>
            <person name="Ahrendt S."/>
            <person name="Moore L.P."/>
            <person name="Eastman K.E."/>
            <person name="Scott K."/>
            <person name="Konkel Z."/>
            <person name="Mondo S.J."/>
            <person name="Kuo A."/>
            <person name="Hayes R.D."/>
            <person name="Haridas S."/>
            <person name="Andreopoulos B."/>
            <person name="Riley R."/>
            <person name="LaButti K."/>
            <person name="Pangilinan J."/>
            <person name="Lipzen A."/>
            <person name="Amirebrahimi M."/>
            <person name="Yan J."/>
            <person name="Adam C."/>
            <person name="Keymanesh K."/>
            <person name="Ng V."/>
            <person name="Louie K."/>
            <person name="Northen T."/>
            <person name="Drula E."/>
            <person name="Henrissat B."/>
            <person name="Hsieh H.M."/>
            <person name="Youens-Clark K."/>
            <person name="Lutzoni F."/>
            <person name="Miadlikowska J."/>
            <person name="Eastwood D.C."/>
            <person name="Hamelin R.C."/>
            <person name="Grigoriev I.V."/>
            <person name="U'Ren J.M."/>
        </authorList>
    </citation>
    <scope>NUCLEOTIDE SEQUENCE [LARGE SCALE GENOMIC DNA]</scope>
    <source>
        <strain evidence="1 2">ER1909</strain>
    </source>
</reference>
<organism evidence="1 2">
    <name type="scientific">Hypoxylon rubiginosum</name>
    <dbReference type="NCBI Taxonomy" id="110542"/>
    <lineage>
        <taxon>Eukaryota</taxon>
        <taxon>Fungi</taxon>
        <taxon>Dikarya</taxon>
        <taxon>Ascomycota</taxon>
        <taxon>Pezizomycotina</taxon>
        <taxon>Sordariomycetes</taxon>
        <taxon>Xylariomycetidae</taxon>
        <taxon>Xylariales</taxon>
        <taxon>Hypoxylaceae</taxon>
        <taxon>Hypoxylon</taxon>
    </lineage>
</organism>
<comment type="caution">
    <text evidence="1">The sequence shown here is derived from an EMBL/GenBank/DDBJ whole genome shotgun (WGS) entry which is preliminary data.</text>
</comment>